<keyword evidence="2" id="KW-0732">Signal</keyword>
<dbReference type="EMBL" id="JAHHHV010000067">
    <property type="protein sequence ID" value="MBW4466299.1"/>
    <property type="molecule type" value="Genomic_DNA"/>
</dbReference>
<feature type="signal peptide" evidence="2">
    <location>
        <begin position="1"/>
        <end position="25"/>
    </location>
</feature>
<proteinExistence type="predicted"/>
<comment type="caution">
    <text evidence="3">The sequence shown here is derived from an EMBL/GenBank/DDBJ whole genome shotgun (WGS) entry which is preliminary data.</text>
</comment>
<evidence type="ECO:0000313" key="3">
    <source>
        <dbReference type="EMBL" id="MBW4466299.1"/>
    </source>
</evidence>
<feature type="region of interest" description="Disordered" evidence="1">
    <location>
        <begin position="29"/>
        <end position="57"/>
    </location>
</feature>
<reference evidence="3" key="2">
    <citation type="journal article" date="2022" name="Microbiol. Resour. Announc.">
        <title>Metagenome Sequencing to Explore Phylogenomics of Terrestrial Cyanobacteria.</title>
        <authorList>
            <person name="Ward R.D."/>
            <person name="Stajich J.E."/>
            <person name="Johansen J.R."/>
            <person name="Huntemann M."/>
            <person name="Clum A."/>
            <person name="Foster B."/>
            <person name="Foster B."/>
            <person name="Roux S."/>
            <person name="Palaniappan K."/>
            <person name="Varghese N."/>
            <person name="Mukherjee S."/>
            <person name="Reddy T.B.K."/>
            <person name="Daum C."/>
            <person name="Copeland A."/>
            <person name="Chen I.A."/>
            <person name="Ivanova N.N."/>
            <person name="Kyrpides N.C."/>
            <person name="Shapiro N."/>
            <person name="Eloe-Fadrosh E.A."/>
            <person name="Pietrasiak N."/>
        </authorList>
    </citation>
    <scope>NUCLEOTIDE SEQUENCE</scope>
    <source>
        <strain evidence="3">GSE-TBD4-15B</strain>
    </source>
</reference>
<evidence type="ECO:0000256" key="1">
    <source>
        <dbReference type="SAM" id="MobiDB-lite"/>
    </source>
</evidence>
<gene>
    <name evidence="3" type="ORF">KME07_12815</name>
</gene>
<sequence>MQRILLAILLVAAAFSSFVSLPATAAKDAISRDQQATNKTEDGKTHRQQHRQQILNK</sequence>
<dbReference type="AlphaFoldDB" id="A0A951PDA9"/>
<organism evidence="3 4">
    <name type="scientific">Pegethrix bostrychoides GSE-TBD4-15B</name>
    <dbReference type="NCBI Taxonomy" id="2839662"/>
    <lineage>
        <taxon>Bacteria</taxon>
        <taxon>Bacillati</taxon>
        <taxon>Cyanobacteriota</taxon>
        <taxon>Cyanophyceae</taxon>
        <taxon>Oculatellales</taxon>
        <taxon>Oculatellaceae</taxon>
        <taxon>Pegethrix</taxon>
    </lineage>
</organism>
<evidence type="ECO:0000256" key="2">
    <source>
        <dbReference type="SAM" id="SignalP"/>
    </source>
</evidence>
<accession>A0A951PDA9</accession>
<reference evidence="3" key="1">
    <citation type="submission" date="2021-05" db="EMBL/GenBank/DDBJ databases">
        <authorList>
            <person name="Pietrasiak N."/>
            <person name="Ward R."/>
            <person name="Stajich J.E."/>
            <person name="Kurbessoian T."/>
        </authorList>
    </citation>
    <scope>NUCLEOTIDE SEQUENCE</scope>
    <source>
        <strain evidence="3">GSE-TBD4-15B</strain>
    </source>
</reference>
<dbReference type="Proteomes" id="UP000707356">
    <property type="component" value="Unassembled WGS sequence"/>
</dbReference>
<name>A0A951PDA9_9CYAN</name>
<feature type="chain" id="PRO_5037211332" evidence="2">
    <location>
        <begin position="26"/>
        <end position="57"/>
    </location>
</feature>
<protein>
    <submittedName>
        <fullName evidence="3">Uncharacterized protein</fullName>
    </submittedName>
</protein>
<evidence type="ECO:0000313" key="4">
    <source>
        <dbReference type="Proteomes" id="UP000707356"/>
    </source>
</evidence>